<feature type="transmembrane region" description="Helical" evidence="1">
    <location>
        <begin position="51"/>
        <end position="78"/>
    </location>
</feature>
<evidence type="ECO:0000313" key="2">
    <source>
        <dbReference type="EMBL" id="GGZ95669.1"/>
    </source>
</evidence>
<accession>A0A918RGC3</accession>
<dbReference type="EMBL" id="BMZD01000003">
    <property type="protein sequence ID" value="GGZ95669.1"/>
    <property type="molecule type" value="Genomic_DNA"/>
</dbReference>
<protein>
    <submittedName>
        <fullName evidence="2">Uncharacterized protein</fullName>
    </submittedName>
</protein>
<feature type="transmembrane region" description="Helical" evidence="1">
    <location>
        <begin position="90"/>
        <end position="110"/>
    </location>
</feature>
<keyword evidence="1" id="KW-0472">Membrane</keyword>
<keyword evidence="1" id="KW-1133">Transmembrane helix</keyword>
<reference evidence="2" key="2">
    <citation type="submission" date="2020-09" db="EMBL/GenBank/DDBJ databases">
        <authorList>
            <person name="Sun Q."/>
            <person name="Kim S."/>
        </authorList>
    </citation>
    <scope>NUCLEOTIDE SEQUENCE</scope>
    <source>
        <strain evidence="2">KCTC 32422</strain>
    </source>
</reference>
<proteinExistence type="predicted"/>
<name>A0A918RGC3_9SPHN</name>
<dbReference type="AlphaFoldDB" id="A0A918RGC3"/>
<keyword evidence="1" id="KW-0812">Transmembrane</keyword>
<keyword evidence="3" id="KW-1185">Reference proteome</keyword>
<sequence length="157" mass="16113">MAIDRVAVIAFAKAVLTGACAAGSPLLLISVPAGIVLLFDFGDPMGGLNGLLIAVFPLIITLPIVLGASILIGLPLTYLLSRAGRDQGELYVVAGLFFGGVLPVAISILAGQAAGGLFYFAIPGSLGGAVTGWSWGRHRDALNLARHTEHPDLEPTI</sequence>
<dbReference type="RefSeq" id="WP_189540079.1">
    <property type="nucleotide sequence ID" value="NZ_BMZD01000003.1"/>
</dbReference>
<organism evidence="2 3">
    <name type="scientific">Novosphingobium arvoryzae</name>
    <dbReference type="NCBI Taxonomy" id="1256514"/>
    <lineage>
        <taxon>Bacteria</taxon>
        <taxon>Pseudomonadati</taxon>
        <taxon>Pseudomonadota</taxon>
        <taxon>Alphaproteobacteria</taxon>
        <taxon>Sphingomonadales</taxon>
        <taxon>Sphingomonadaceae</taxon>
        <taxon>Novosphingobium</taxon>
    </lineage>
</organism>
<dbReference type="Proteomes" id="UP000634139">
    <property type="component" value="Unassembled WGS sequence"/>
</dbReference>
<feature type="transmembrane region" description="Helical" evidence="1">
    <location>
        <begin position="12"/>
        <end position="39"/>
    </location>
</feature>
<feature type="transmembrane region" description="Helical" evidence="1">
    <location>
        <begin position="116"/>
        <end position="136"/>
    </location>
</feature>
<evidence type="ECO:0000313" key="3">
    <source>
        <dbReference type="Proteomes" id="UP000634139"/>
    </source>
</evidence>
<evidence type="ECO:0000256" key="1">
    <source>
        <dbReference type="SAM" id="Phobius"/>
    </source>
</evidence>
<comment type="caution">
    <text evidence="2">The sequence shown here is derived from an EMBL/GenBank/DDBJ whole genome shotgun (WGS) entry which is preliminary data.</text>
</comment>
<reference evidence="2" key="1">
    <citation type="journal article" date="2014" name="Int. J. Syst. Evol. Microbiol.">
        <title>Complete genome sequence of Corynebacterium casei LMG S-19264T (=DSM 44701T), isolated from a smear-ripened cheese.</title>
        <authorList>
            <consortium name="US DOE Joint Genome Institute (JGI-PGF)"/>
            <person name="Walter F."/>
            <person name="Albersmeier A."/>
            <person name="Kalinowski J."/>
            <person name="Ruckert C."/>
        </authorList>
    </citation>
    <scope>NUCLEOTIDE SEQUENCE</scope>
    <source>
        <strain evidence="2">KCTC 32422</strain>
    </source>
</reference>
<gene>
    <name evidence="2" type="ORF">GCM10011617_14990</name>
</gene>